<proteinExistence type="predicted"/>
<dbReference type="AlphaFoldDB" id="A0AAV9JVZ0"/>
<name>A0AAV9JVZ0_9PEZI</name>
<evidence type="ECO:0000313" key="3">
    <source>
        <dbReference type="Proteomes" id="UP001324427"/>
    </source>
</evidence>
<reference evidence="2 3" key="1">
    <citation type="submission" date="2021-11" db="EMBL/GenBank/DDBJ databases">
        <title>Black yeast isolated from Biological Soil Crust.</title>
        <authorList>
            <person name="Kurbessoian T."/>
        </authorList>
    </citation>
    <scope>NUCLEOTIDE SEQUENCE [LARGE SCALE GENOMIC DNA]</scope>
    <source>
        <strain evidence="2 3">CCFEE 5522</strain>
    </source>
</reference>
<keyword evidence="3" id="KW-1185">Reference proteome</keyword>
<dbReference type="EMBL" id="JAVFHQ010000003">
    <property type="protein sequence ID" value="KAK4549863.1"/>
    <property type="molecule type" value="Genomic_DNA"/>
</dbReference>
<protein>
    <submittedName>
        <fullName evidence="2">Uncharacterized protein</fullName>
    </submittedName>
</protein>
<feature type="compositionally biased region" description="Acidic residues" evidence="1">
    <location>
        <begin position="69"/>
        <end position="104"/>
    </location>
</feature>
<gene>
    <name evidence="2" type="ORF">LTR36_005164</name>
</gene>
<feature type="region of interest" description="Disordered" evidence="1">
    <location>
        <begin position="67"/>
        <end position="104"/>
    </location>
</feature>
<organism evidence="2 3">
    <name type="scientific">Oleoguttula mirabilis</name>
    <dbReference type="NCBI Taxonomy" id="1507867"/>
    <lineage>
        <taxon>Eukaryota</taxon>
        <taxon>Fungi</taxon>
        <taxon>Dikarya</taxon>
        <taxon>Ascomycota</taxon>
        <taxon>Pezizomycotina</taxon>
        <taxon>Dothideomycetes</taxon>
        <taxon>Dothideomycetidae</taxon>
        <taxon>Mycosphaerellales</taxon>
        <taxon>Teratosphaeriaceae</taxon>
        <taxon>Oleoguttula</taxon>
    </lineage>
</organism>
<accession>A0AAV9JVZ0</accession>
<evidence type="ECO:0000256" key="1">
    <source>
        <dbReference type="SAM" id="MobiDB-lite"/>
    </source>
</evidence>
<dbReference type="Proteomes" id="UP001324427">
    <property type="component" value="Unassembled WGS sequence"/>
</dbReference>
<comment type="caution">
    <text evidence="2">The sequence shown here is derived from an EMBL/GenBank/DDBJ whole genome shotgun (WGS) entry which is preliminary data.</text>
</comment>
<evidence type="ECO:0000313" key="2">
    <source>
        <dbReference type="EMBL" id="KAK4549863.1"/>
    </source>
</evidence>
<sequence length="116" mass="13411">MLEEMTYNPYLPLWFRMKVHNTLARAVDEDHIASEHLEAAERLMLKSWSAGQKALNNSAYMDQIRQELDAESSEEEELTGEEELADEEFEDEGELENEEEPADVEALLEYEKATAE</sequence>